<dbReference type="Pfam" id="PF00626">
    <property type="entry name" value="Gelsolin"/>
    <property type="match status" value="1"/>
</dbReference>
<name>A0A2G9UG19_TELCI</name>
<dbReference type="GO" id="GO:0051014">
    <property type="term" value="P:actin filament severing"/>
    <property type="evidence" value="ECO:0007669"/>
    <property type="project" value="TreeGrafter"/>
</dbReference>
<dbReference type="GO" id="GO:0005737">
    <property type="term" value="C:cytoplasm"/>
    <property type="evidence" value="ECO:0007669"/>
    <property type="project" value="TreeGrafter"/>
</dbReference>
<dbReference type="PANTHER" id="PTHR11977:SF57">
    <property type="entry name" value="VILLIN-LIKE PROTEIN QUAIL"/>
    <property type="match status" value="1"/>
</dbReference>
<dbReference type="SUPFAM" id="SSF55753">
    <property type="entry name" value="Actin depolymerizing proteins"/>
    <property type="match status" value="2"/>
</dbReference>
<evidence type="ECO:0000313" key="2">
    <source>
        <dbReference type="EMBL" id="PIO69187.1"/>
    </source>
</evidence>
<evidence type="ECO:0000259" key="1">
    <source>
        <dbReference type="Pfam" id="PF00626"/>
    </source>
</evidence>
<dbReference type="Proteomes" id="UP000230423">
    <property type="component" value="Unassembled WGS sequence"/>
</dbReference>
<dbReference type="GO" id="GO:0051016">
    <property type="term" value="P:barbed-end actin filament capping"/>
    <property type="evidence" value="ECO:0007669"/>
    <property type="project" value="TreeGrafter"/>
</dbReference>
<dbReference type="GO" id="GO:0015629">
    <property type="term" value="C:actin cytoskeleton"/>
    <property type="evidence" value="ECO:0007669"/>
    <property type="project" value="TreeGrafter"/>
</dbReference>
<feature type="domain" description="Gelsolin-like" evidence="1">
    <location>
        <begin position="51"/>
        <end position="110"/>
    </location>
</feature>
<dbReference type="OrthoDB" id="6375767at2759"/>
<dbReference type="InterPro" id="IPR007122">
    <property type="entry name" value="Villin/Gelsolin"/>
</dbReference>
<accession>A0A2G9UG19</accession>
<evidence type="ECO:0000313" key="3">
    <source>
        <dbReference type="Proteomes" id="UP000230423"/>
    </source>
</evidence>
<reference evidence="2 3" key="1">
    <citation type="submission" date="2015-09" db="EMBL/GenBank/DDBJ databases">
        <title>Draft genome of the parasitic nematode Teladorsagia circumcincta isolate WARC Sus (inbred).</title>
        <authorList>
            <person name="Mitreva M."/>
        </authorList>
    </citation>
    <scope>NUCLEOTIDE SEQUENCE [LARGE SCALE GENOMIC DNA]</scope>
    <source>
        <strain evidence="2 3">S</strain>
    </source>
</reference>
<dbReference type="GO" id="GO:0051015">
    <property type="term" value="F:actin filament binding"/>
    <property type="evidence" value="ECO:0007669"/>
    <property type="project" value="InterPro"/>
</dbReference>
<dbReference type="EMBL" id="KZ346750">
    <property type="protein sequence ID" value="PIO69187.1"/>
    <property type="molecule type" value="Genomic_DNA"/>
</dbReference>
<dbReference type="GO" id="GO:0005546">
    <property type="term" value="F:phosphatidylinositol-4,5-bisphosphate binding"/>
    <property type="evidence" value="ECO:0007669"/>
    <property type="project" value="TreeGrafter"/>
</dbReference>
<dbReference type="GO" id="GO:0008154">
    <property type="term" value="P:actin polymerization or depolymerization"/>
    <property type="evidence" value="ECO:0007669"/>
    <property type="project" value="TreeGrafter"/>
</dbReference>
<proteinExistence type="predicted"/>
<protein>
    <submittedName>
        <fullName evidence="2">Gelsolin repeat protein</fullName>
    </submittedName>
</protein>
<keyword evidence="3" id="KW-1185">Reference proteome</keyword>
<dbReference type="InterPro" id="IPR007123">
    <property type="entry name" value="Gelsolin-like_dom"/>
</dbReference>
<dbReference type="AlphaFoldDB" id="A0A2G9UG19"/>
<dbReference type="SMART" id="SM00262">
    <property type="entry name" value="GEL"/>
    <property type="match status" value="2"/>
</dbReference>
<sequence>MFTSGWVRLLLKTRYMAGGYESGFHHVEDKFKDWKPKLFHCKGKRNVRCHQDAFVLDAGSAGIFVWVGKGCTQEERAKALIIGTDFIEAYNLPKWTTVTRVLESAEPASFTQWFDEWVDTKTTKTFEPHLFQVSDKTGGMNVEEIANYNQESLDGDDVMILDALNRIYVWKYLRMGKLPRHEKTTIETIYQGKETPGFKSLFPKWDDKLFKSVSVRVVPVK</sequence>
<dbReference type="PANTHER" id="PTHR11977">
    <property type="entry name" value="VILLIN"/>
    <property type="match status" value="1"/>
</dbReference>
<dbReference type="InterPro" id="IPR029006">
    <property type="entry name" value="ADF-H/Gelsolin-like_dom_sf"/>
</dbReference>
<organism evidence="2 3">
    <name type="scientific">Teladorsagia circumcincta</name>
    <name type="common">Brown stomach worm</name>
    <name type="synonym">Ostertagia circumcincta</name>
    <dbReference type="NCBI Taxonomy" id="45464"/>
    <lineage>
        <taxon>Eukaryota</taxon>
        <taxon>Metazoa</taxon>
        <taxon>Ecdysozoa</taxon>
        <taxon>Nematoda</taxon>
        <taxon>Chromadorea</taxon>
        <taxon>Rhabditida</taxon>
        <taxon>Rhabditina</taxon>
        <taxon>Rhabditomorpha</taxon>
        <taxon>Strongyloidea</taxon>
        <taxon>Trichostrongylidae</taxon>
        <taxon>Teladorsagia</taxon>
    </lineage>
</organism>
<dbReference type="Gene3D" id="3.40.20.10">
    <property type="entry name" value="Severin"/>
    <property type="match status" value="3"/>
</dbReference>
<gene>
    <name evidence="2" type="ORF">TELCIR_09003</name>
</gene>